<keyword evidence="4 6" id="KW-1133">Transmembrane helix</keyword>
<dbReference type="AlphaFoldDB" id="A0AAW1DTF3"/>
<evidence type="ECO:0000313" key="8">
    <source>
        <dbReference type="Proteomes" id="UP001461498"/>
    </source>
</evidence>
<evidence type="ECO:0000313" key="7">
    <source>
        <dbReference type="EMBL" id="KAK9512907.1"/>
    </source>
</evidence>
<keyword evidence="8" id="KW-1185">Reference proteome</keyword>
<name>A0AAW1DTF3_9HEMI</name>
<dbReference type="GO" id="GO:0005739">
    <property type="term" value="C:mitochondrion"/>
    <property type="evidence" value="ECO:0007669"/>
    <property type="project" value="TreeGrafter"/>
</dbReference>
<evidence type="ECO:0000256" key="6">
    <source>
        <dbReference type="RuleBase" id="RU363053"/>
    </source>
</evidence>
<feature type="transmembrane region" description="Helical" evidence="6">
    <location>
        <begin position="57"/>
        <end position="76"/>
    </location>
</feature>
<keyword evidence="5 6" id="KW-0472">Membrane</keyword>
<feature type="transmembrane region" description="Helical" evidence="6">
    <location>
        <begin position="158"/>
        <end position="175"/>
    </location>
</feature>
<dbReference type="Pfam" id="PF04117">
    <property type="entry name" value="Mpv17_PMP22"/>
    <property type="match status" value="1"/>
</dbReference>
<evidence type="ECO:0008006" key="9">
    <source>
        <dbReference type="Google" id="ProtNLM"/>
    </source>
</evidence>
<keyword evidence="3 6" id="KW-0812">Transmembrane</keyword>
<dbReference type="PANTHER" id="PTHR11266:SF75">
    <property type="entry name" value="IP10007P-RELATED"/>
    <property type="match status" value="1"/>
</dbReference>
<dbReference type="GO" id="GO:0016020">
    <property type="term" value="C:membrane"/>
    <property type="evidence" value="ECO:0007669"/>
    <property type="project" value="UniProtKB-SubCell"/>
</dbReference>
<proteinExistence type="inferred from homology"/>
<sequence length="194" mass="22774">MAMKSTYKWWRKIVIFSEKYPLSRGMASYAIIWPIGSLVQQHIEGREQYDFMRVARFMLYGSCYVAPTLNLWLRIARHIWPQNNLSSAMAKAIVEQVTYTPFAMVSFYFGMTLLEGKSIERAKHEVADKFIPTYKIGVCVWPVLQTINYTLIPEKNRVPFVSLCSLFWSIFLAYMKHLEGFHFKQPIPLPLKHH</sequence>
<comment type="caution">
    <text evidence="7">The sequence shown here is derived from an EMBL/GenBank/DDBJ whole genome shotgun (WGS) entry which is preliminary data.</text>
</comment>
<comment type="subcellular location">
    <subcellularLocation>
        <location evidence="1">Membrane</location>
        <topology evidence="1">Multi-pass membrane protein</topology>
    </subcellularLocation>
</comment>
<dbReference type="Proteomes" id="UP001461498">
    <property type="component" value="Unassembled WGS sequence"/>
</dbReference>
<dbReference type="EMBL" id="JAPXFL010000001">
    <property type="protein sequence ID" value="KAK9512907.1"/>
    <property type="molecule type" value="Genomic_DNA"/>
</dbReference>
<comment type="similarity">
    <text evidence="2 6">Belongs to the peroxisomal membrane protein PXMP2/4 family.</text>
</comment>
<evidence type="ECO:0000256" key="4">
    <source>
        <dbReference type="ARBA" id="ARBA00022989"/>
    </source>
</evidence>
<protein>
    <recommendedName>
        <fullName evidence="9">Mpv17-like protein</fullName>
    </recommendedName>
</protein>
<evidence type="ECO:0000256" key="5">
    <source>
        <dbReference type="ARBA" id="ARBA00023136"/>
    </source>
</evidence>
<organism evidence="7 8">
    <name type="scientific">Rhynocoris fuscipes</name>
    <dbReference type="NCBI Taxonomy" id="488301"/>
    <lineage>
        <taxon>Eukaryota</taxon>
        <taxon>Metazoa</taxon>
        <taxon>Ecdysozoa</taxon>
        <taxon>Arthropoda</taxon>
        <taxon>Hexapoda</taxon>
        <taxon>Insecta</taxon>
        <taxon>Pterygota</taxon>
        <taxon>Neoptera</taxon>
        <taxon>Paraneoptera</taxon>
        <taxon>Hemiptera</taxon>
        <taxon>Heteroptera</taxon>
        <taxon>Panheteroptera</taxon>
        <taxon>Cimicomorpha</taxon>
        <taxon>Reduviidae</taxon>
        <taxon>Harpactorinae</taxon>
        <taxon>Harpactorini</taxon>
        <taxon>Rhynocoris</taxon>
    </lineage>
</organism>
<evidence type="ECO:0000256" key="3">
    <source>
        <dbReference type="ARBA" id="ARBA00022692"/>
    </source>
</evidence>
<evidence type="ECO:0000256" key="2">
    <source>
        <dbReference type="ARBA" id="ARBA00006824"/>
    </source>
</evidence>
<dbReference type="InterPro" id="IPR007248">
    <property type="entry name" value="Mpv17_PMP22"/>
</dbReference>
<reference evidence="7 8" key="1">
    <citation type="submission" date="2022-12" db="EMBL/GenBank/DDBJ databases">
        <title>Chromosome-level genome assembly of true bugs.</title>
        <authorList>
            <person name="Ma L."/>
            <person name="Li H."/>
        </authorList>
    </citation>
    <scope>NUCLEOTIDE SEQUENCE [LARGE SCALE GENOMIC DNA]</scope>
    <source>
        <strain evidence="7">Lab_2022b</strain>
    </source>
</reference>
<accession>A0AAW1DTF3</accession>
<evidence type="ECO:0000256" key="1">
    <source>
        <dbReference type="ARBA" id="ARBA00004141"/>
    </source>
</evidence>
<gene>
    <name evidence="7" type="ORF">O3M35_001218</name>
</gene>
<dbReference type="PANTHER" id="PTHR11266">
    <property type="entry name" value="PEROXISOMAL MEMBRANE PROTEIN 2, PXMP2 MPV17"/>
    <property type="match status" value="1"/>
</dbReference>